<feature type="coiled-coil region" evidence="3">
    <location>
        <begin position="565"/>
        <end position="595"/>
    </location>
</feature>
<feature type="compositionally biased region" description="Polar residues" evidence="4">
    <location>
        <begin position="364"/>
        <end position="379"/>
    </location>
</feature>
<organism evidence="7 8">
    <name type="scientific">Desmophyllum pertusum</name>
    <dbReference type="NCBI Taxonomy" id="174260"/>
    <lineage>
        <taxon>Eukaryota</taxon>
        <taxon>Metazoa</taxon>
        <taxon>Cnidaria</taxon>
        <taxon>Anthozoa</taxon>
        <taxon>Hexacorallia</taxon>
        <taxon>Scleractinia</taxon>
        <taxon>Caryophylliina</taxon>
        <taxon>Caryophylliidae</taxon>
        <taxon>Desmophyllum</taxon>
    </lineage>
</organism>
<evidence type="ECO:0000256" key="4">
    <source>
        <dbReference type="SAM" id="MobiDB-lite"/>
    </source>
</evidence>
<comment type="caution">
    <text evidence="7">The sequence shown here is derived from an EMBL/GenBank/DDBJ whole genome shotgun (WGS) entry which is preliminary data.</text>
</comment>
<accession>A0A9W9ZDZ6</accession>
<sequence>MVERMKMPFLGKYFLKKKGKGLKEKLQGKYRKRENTTEILEERLKRCASTPCIQAVLSEAEIAESYIVDCHSTENAGILMVTHDSNPNRTHTSHQYLEPADVGDRVSQSSYENSRNNNVNEILEVVQRLQLNAEPCQTCTTSQTPEPEVRKIGYRHPPPYPEQMEQTVSSPLDKYRHPPPYREPVDTMSSIDGSSFYAHRGNMTNDYSSFYNLEEFNYRHPPSYGHFRALPGSSGDSFSLDSRLPTGPPKLKVDKKVMSESDLNPNGYNYTQHVQKNVSDFYGHKGLYNAYGSKPFSGAQDSFSYDLSYGDPYISEAGSRRFGLDYPDQGTSTNNLFSENGSDVFTSYRDQSPSPPNSGGSQSLYTSQTQSMAKSQGSVTAMQQADFGEKFFPSGNMNEKKNLVFNGSQLNQLDLSIPPGFEVAWTPDGRKYYIDHNTESTDWCHPLEKAGLPDGWEKIESPNFGVYYVNHNTKMSQCEHPAKTQFIQQHHHQEMRVSDNGRQESQAIPAQNPLVPANPYISEEIPEWLQVYAKASPDYDCFLKWDLFRYAELDCWQTMLKRLYKKEVEQVVMRHEEYRQALQREFEHKQKLEQQEELRLSNQALADLDELDKELAKY</sequence>
<dbReference type="GO" id="GO:0008285">
    <property type="term" value="P:negative regulation of cell population proliferation"/>
    <property type="evidence" value="ECO:0007669"/>
    <property type="project" value="TreeGrafter"/>
</dbReference>
<dbReference type="SMART" id="SM00456">
    <property type="entry name" value="WW"/>
    <property type="match status" value="2"/>
</dbReference>
<reference evidence="7" key="1">
    <citation type="submission" date="2023-01" db="EMBL/GenBank/DDBJ databases">
        <title>Genome assembly of the deep-sea coral Lophelia pertusa.</title>
        <authorList>
            <person name="Herrera S."/>
            <person name="Cordes E."/>
        </authorList>
    </citation>
    <scope>NUCLEOTIDE SEQUENCE</scope>
    <source>
        <strain evidence="7">USNM1676648</strain>
        <tissue evidence="7">Polyp</tissue>
    </source>
</reference>
<dbReference type="AlphaFoldDB" id="A0A9W9ZDZ6"/>
<keyword evidence="1" id="KW-0597">Phosphoprotein</keyword>
<feature type="domain" description="WW" evidence="5">
    <location>
        <begin position="450"/>
        <end position="483"/>
    </location>
</feature>
<dbReference type="Gene3D" id="2.20.70.10">
    <property type="match status" value="2"/>
</dbReference>
<evidence type="ECO:0000313" key="8">
    <source>
        <dbReference type="Proteomes" id="UP001163046"/>
    </source>
</evidence>
<evidence type="ECO:0000259" key="6">
    <source>
        <dbReference type="PROSITE" id="PS50951"/>
    </source>
</evidence>
<keyword evidence="2" id="KW-0677">Repeat</keyword>
<dbReference type="SUPFAM" id="SSF51045">
    <property type="entry name" value="WW domain"/>
    <property type="match status" value="2"/>
</dbReference>
<feature type="domain" description="WW" evidence="5">
    <location>
        <begin position="415"/>
        <end position="448"/>
    </location>
</feature>
<dbReference type="GO" id="GO:0006915">
    <property type="term" value="P:apoptotic process"/>
    <property type="evidence" value="ECO:0007669"/>
    <property type="project" value="InterPro"/>
</dbReference>
<dbReference type="OrthoDB" id="5339429at2759"/>
<evidence type="ECO:0000313" key="7">
    <source>
        <dbReference type="EMBL" id="KAJ7379922.1"/>
    </source>
</evidence>
<evidence type="ECO:0000259" key="5">
    <source>
        <dbReference type="PROSITE" id="PS50020"/>
    </source>
</evidence>
<dbReference type="PROSITE" id="PS50020">
    <property type="entry name" value="WW_DOMAIN_2"/>
    <property type="match status" value="2"/>
</dbReference>
<evidence type="ECO:0000256" key="1">
    <source>
        <dbReference type="ARBA" id="ARBA00022553"/>
    </source>
</evidence>
<dbReference type="FunFam" id="2.20.70.10:FF:000035">
    <property type="entry name" value="Salvador homolog 1 (Drosophila)"/>
    <property type="match status" value="1"/>
</dbReference>
<keyword evidence="3" id="KW-0175">Coiled coil</keyword>
<protein>
    <submittedName>
        <fullName evidence="7">Hippo signaling</fullName>
    </submittedName>
</protein>
<dbReference type="CDD" id="cd21433">
    <property type="entry name" value="SARAH_Sav"/>
    <property type="match status" value="1"/>
</dbReference>
<dbReference type="GO" id="GO:0005829">
    <property type="term" value="C:cytosol"/>
    <property type="evidence" value="ECO:0007669"/>
    <property type="project" value="TreeGrafter"/>
</dbReference>
<feature type="region of interest" description="Disordered" evidence="4">
    <location>
        <begin position="138"/>
        <end position="165"/>
    </location>
</feature>
<feature type="domain" description="SARAH" evidence="6">
    <location>
        <begin position="542"/>
        <end position="589"/>
    </location>
</feature>
<dbReference type="EMBL" id="MU826355">
    <property type="protein sequence ID" value="KAJ7379922.1"/>
    <property type="molecule type" value="Genomic_DNA"/>
</dbReference>
<dbReference type="PROSITE" id="PS50951">
    <property type="entry name" value="SARAH"/>
    <property type="match status" value="1"/>
</dbReference>
<gene>
    <name evidence="7" type="primary">SAV1</name>
    <name evidence="7" type="ORF">OS493_012682</name>
</gene>
<dbReference type="InterPro" id="IPR001202">
    <property type="entry name" value="WW_dom"/>
</dbReference>
<dbReference type="GO" id="GO:0035329">
    <property type="term" value="P:hippo signaling"/>
    <property type="evidence" value="ECO:0007669"/>
    <property type="project" value="InterPro"/>
</dbReference>
<keyword evidence="8" id="KW-1185">Reference proteome</keyword>
<dbReference type="PANTHER" id="PTHR47522">
    <property type="entry name" value="SALVADOR FAMILY WW DOMAIN-CONTAINING PROTEIN 1"/>
    <property type="match status" value="1"/>
</dbReference>
<feature type="compositionally biased region" description="Polar residues" evidence="4">
    <location>
        <begin position="329"/>
        <end position="350"/>
    </location>
</feature>
<dbReference type="PANTHER" id="PTHR47522:SF2">
    <property type="entry name" value="PROTEIN SALVADOR HOMOLOG 1"/>
    <property type="match status" value="1"/>
</dbReference>
<dbReference type="GO" id="GO:0043065">
    <property type="term" value="P:positive regulation of apoptotic process"/>
    <property type="evidence" value="ECO:0007669"/>
    <property type="project" value="TreeGrafter"/>
</dbReference>
<evidence type="ECO:0000256" key="2">
    <source>
        <dbReference type="ARBA" id="ARBA00022737"/>
    </source>
</evidence>
<dbReference type="Proteomes" id="UP001163046">
    <property type="component" value="Unassembled WGS sequence"/>
</dbReference>
<dbReference type="CDD" id="cd00201">
    <property type="entry name" value="WW"/>
    <property type="match status" value="2"/>
</dbReference>
<feature type="region of interest" description="Disordered" evidence="4">
    <location>
        <begin position="325"/>
        <end position="379"/>
    </location>
</feature>
<name>A0A9W9ZDZ6_9CNID</name>
<proteinExistence type="predicted"/>
<dbReference type="Pfam" id="PF00397">
    <property type="entry name" value="WW"/>
    <property type="match status" value="2"/>
</dbReference>
<evidence type="ECO:0000256" key="3">
    <source>
        <dbReference type="SAM" id="Coils"/>
    </source>
</evidence>
<dbReference type="InterPro" id="IPR036020">
    <property type="entry name" value="WW_dom_sf"/>
</dbReference>
<dbReference type="InterPro" id="IPR011524">
    <property type="entry name" value="SARAH_dom"/>
</dbReference>
<dbReference type="GO" id="GO:0060090">
    <property type="term" value="F:molecular adaptor activity"/>
    <property type="evidence" value="ECO:0007669"/>
    <property type="project" value="InterPro"/>
</dbReference>
<dbReference type="InterPro" id="IPR030030">
    <property type="entry name" value="Sav"/>
</dbReference>